<dbReference type="EMBL" id="CAJJDO010000007">
    <property type="protein sequence ID" value="CAD8138772.1"/>
    <property type="molecule type" value="Genomic_DNA"/>
</dbReference>
<evidence type="ECO:0000259" key="2">
    <source>
        <dbReference type="PROSITE" id="PS51294"/>
    </source>
</evidence>
<dbReference type="Proteomes" id="UP000689195">
    <property type="component" value="Unassembled WGS sequence"/>
</dbReference>
<evidence type="ECO:0000313" key="3">
    <source>
        <dbReference type="EMBL" id="CAD8138772.1"/>
    </source>
</evidence>
<dbReference type="SMART" id="SM00717">
    <property type="entry name" value="SANT"/>
    <property type="match status" value="3"/>
</dbReference>
<dbReference type="PANTHER" id="PTHR45614">
    <property type="entry name" value="MYB PROTEIN-RELATED"/>
    <property type="match status" value="1"/>
</dbReference>
<name>A0A8S1SJ15_9CILI</name>
<dbReference type="InterPro" id="IPR017930">
    <property type="entry name" value="Myb_dom"/>
</dbReference>
<gene>
    <name evidence="3" type="ORF">PPENT_87.1.T0070305</name>
</gene>
<proteinExistence type="predicted"/>
<dbReference type="PROSITE" id="PS51294">
    <property type="entry name" value="HTH_MYB"/>
    <property type="match status" value="3"/>
</dbReference>
<feature type="domain" description="Myb-like" evidence="1">
    <location>
        <begin position="128"/>
        <end position="178"/>
    </location>
</feature>
<feature type="domain" description="HTH myb-type" evidence="2">
    <location>
        <begin position="76"/>
        <end position="131"/>
    </location>
</feature>
<feature type="domain" description="Myb-like" evidence="1">
    <location>
        <begin position="179"/>
        <end position="229"/>
    </location>
</feature>
<dbReference type="PANTHER" id="PTHR45614:SF69">
    <property type="entry name" value="CHROMOSOME UNDETERMINED SCAFFOLD_38, WHOLE GENOME SHOTGUN SEQUENCE"/>
    <property type="match status" value="1"/>
</dbReference>
<reference evidence="3" key="1">
    <citation type="submission" date="2021-01" db="EMBL/GenBank/DDBJ databases">
        <authorList>
            <consortium name="Genoscope - CEA"/>
            <person name="William W."/>
        </authorList>
    </citation>
    <scope>NUCLEOTIDE SEQUENCE</scope>
</reference>
<comment type="caution">
    <text evidence="3">The sequence shown here is derived from an EMBL/GenBank/DDBJ whole genome shotgun (WGS) entry which is preliminary data.</text>
</comment>
<sequence>MFQNIIQDSICSEKEISEQDLHSPHTMDLEPFSDFESNFHLSFFTEEPILECQTEVSQIALKIKEEDTNSNQQNQEINKRKQKIWNDEEDQRLKYLFNYYQGKWNEIVKNMPQRNASQCQQRWRRINPPKETKHIWTQQQDDQLKLLVQQFGRQWMKIAKFLGNITGKQARDRYINKLDQSINKEPWTYEEDMLVLDYFVNHGPKWTKISNLLVGRPENHVKNRFYSFIKRNYLGEQNRYQIIYS</sequence>
<dbReference type="CDD" id="cd00167">
    <property type="entry name" value="SANT"/>
    <property type="match status" value="3"/>
</dbReference>
<dbReference type="InterPro" id="IPR050560">
    <property type="entry name" value="MYB_TF"/>
</dbReference>
<dbReference type="GO" id="GO:0005634">
    <property type="term" value="C:nucleus"/>
    <property type="evidence" value="ECO:0007669"/>
    <property type="project" value="TreeGrafter"/>
</dbReference>
<feature type="domain" description="HTH myb-type" evidence="2">
    <location>
        <begin position="136"/>
        <end position="178"/>
    </location>
</feature>
<dbReference type="PROSITE" id="PS50090">
    <property type="entry name" value="MYB_LIKE"/>
    <property type="match status" value="3"/>
</dbReference>
<dbReference type="InterPro" id="IPR001005">
    <property type="entry name" value="SANT/Myb"/>
</dbReference>
<accession>A0A8S1SJ15</accession>
<dbReference type="GO" id="GO:0000981">
    <property type="term" value="F:DNA-binding transcription factor activity, RNA polymerase II-specific"/>
    <property type="evidence" value="ECO:0007669"/>
    <property type="project" value="TreeGrafter"/>
</dbReference>
<dbReference type="Pfam" id="PF13921">
    <property type="entry name" value="Myb_DNA-bind_6"/>
    <property type="match status" value="2"/>
</dbReference>
<organism evidence="3 4">
    <name type="scientific">Paramecium pentaurelia</name>
    <dbReference type="NCBI Taxonomy" id="43138"/>
    <lineage>
        <taxon>Eukaryota</taxon>
        <taxon>Sar</taxon>
        <taxon>Alveolata</taxon>
        <taxon>Ciliophora</taxon>
        <taxon>Intramacronucleata</taxon>
        <taxon>Oligohymenophorea</taxon>
        <taxon>Peniculida</taxon>
        <taxon>Parameciidae</taxon>
        <taxon>Paramecium</taxon>
    </lineage>
</organism>
<evidence type="ECO:0000313" key="4">
    <source>
        <dbReference type="Proteomes" id="UP000689195"/>
    </source>
</evidence>
<feature type="domain" description="Myb-like" evidence="1">
    <location>
        <begin position="77"/>
        <end position="127"/>
    </location>
</feature>
<evidence type="ECO:0000259" key="1">
    <source>
        <dbReference type="PROSITE" id="PS50090"/>
    </source>
</evidence>
<dbReference type="GO" id="GO:0000978">
    <property type="term" value="F:RNA polymerase II cis-regulatory region sequence-specific DNA binding"/>
    <property type="evidence" value="ECO:0007669"/>
    <property type="project" value="TreeGrafter"/>
</dbReference>
<feature type="domain" description="HTH myb-type" evidence="2">
    <location>
        <begin position="179"/>
        <end position="233"/>
    </location>
</feature>
<dbReference type="AlphaFoldDB" id="A0A8S1SJ15"/>
<protein>
    <submittedName>
        <fullName evidence="3">Uncharacterized protein</fullName>
    </submittedName>
</protein>
<keyword evidence="4" id="KW-1185">Reference proteome</keyword>
<dbReference type="OrthoDB" id="2143914at2759"/>